<keyword evidence="4 8" id="KW-0479">Metal-binding</keyword>
<dbReference type="Proteomes" id="UP000007879">
    <property type="component" value="Unassembled WGS sequence"/>
</dbReference>
<dbReference type="InterPro" id="IPR036951">
    <property type="entry name" value="ArAA_hydroxylase_sf"/>
</dbReference>
<dbReference type="Pfam" id="PF00351">
    <property type="entry name" value="Biopterin_H"/>
    <property type="match status" value="1"/>
</dbReference>
<evidence type="ECO:0000256" key="5">
    <source>
        <dbReference type="ARBA" id="ARBA00023002"/>
    </source>
</evidence>
<evidence type="ECO:0000256" key="8">
    <source>
        <dbReference type="PIRSR" id="PIRSR601273-2"/>
    </source>
</evidence>
<dbReference type="KEGG" id="aqu:100636140"/>
<dbReference type="PRINTS" id="PR00372">
    <property type="entry name" value="FYWHYDRXLASE"/>
</dbReference>
<name>A0AAN0ITV6_AMPQE</name>
<comment type="cofactor">
    <cofactor evidence="1 8">
        <name>Fe(2+)</name>
        <dbReference type="ChEBI" id="CHEBI:29033"/>
    </cofactor>
</comment>
<reference evidence="10" key="2">
    <citation type="submission" date="2024-06" db="UniProtKB">
        <authorList>
            <consortium name="EnsemblMetazoa"/>
        </authorList>
    </citation>
    <scope>IDENTIFICATION</scope>
</reference>
<dbReference type="GeneID" id="100636140"/>
<dbReference type="SUPFAM" id="SSF56534">
    <property type="entry name" value="Aromatic aminoacid monoxygenases, catalytic and oligomerization domains"/>
    <property type="match status" value="1"/>
</dbReference>
<dbReference type="AlphaFoldDB" id="A0AAN0ITV6"/>
<dbReference type="PANTHER" id="PTHR11473:SF24">
    <property type="entry name" value="PHENYLALANINE-4-HYDROXYLASE"/>
    <property type="match status" value="1"/>
</dbReference>
<keyword evidence="5" id="KW-0560">Oxidoreductase</keyword>
<evidence type="ECO:0000259" key="9">
    <source>
        <dbReference type="PROSITE" id="PS51410"/>
    </source>
</evidence>
<dbReference type="InterPro" id="IPR036329">
    <property type="entry name" value="Aro-AA_hydroxylase_C_sf"/>
</dbReference>
<sequence>MVINFTCKQWSSVIVISSEGAAPETKPSSTQAFSVLINALKMLESFGYTLKHVESRPSSSAKERLEYLITLDYIDAVTTIETLRQLIGKGYTITWTNQNFSERIVWFPRDINEVASCSKALYKYGSELSKDHPGHGDLEYIERRKVFAEIAMNYKVGDDIPNVEYTKQELETWKYIYTHQKKYYPTNACMEQNEGIKLLEEHAGYCAGAIPQLDAVSKYLKGRTGYQLCPVVGWIHSRDFLALLAFRIFPCTQYIRHHSRPQYTPEPDICHELLGHVPLFCNPDFADFSQDLGLASLGASDEWITKLSTLYWFTVEFGLVWENGKPKAYGAGLLSSCEEIEHCVSEKAERKPLICSEAVLATYPETGLQPYYFIAQSIQEVKNKMTEFSRSISKPFSISFDKESWSVQISTQ</sequence>
<keyword evidence="7" id="KW-0503">Monooxygenase</keyword>
<evidence type="ECO:0000256" key="3">
    <source>
        <dbReference type="ARBA" id="ARBA00011995"/>
    </source>
</evidence>
<keyword evidence="6 8" id="KW-0408">Iron</keyword>
<dbReference type="PROSITE" id="PS00367">
    <property type="entry name" value="BH4_AAA_HYDROXYL_1"/>
    <property type="match status" value="1"/>
</dbReference>
<keyword evidence="11" id="KW-1185">Reference proteome</keyword>
<dbReference type="GO" id="GO:0005506">
    <property type="term" value="F:iron ion binding"/>
    <property type="evidence" value="ECO:0007669"/>
    <property type="project" value="InterPro"/>
</dbReference>
<feature type="domain" description="Biopterin-dependent aromatic amino acid hydroxylase family profile" evidence="9">
    <location>
        <begin position="92"/>
        <end position="412"/>
    </location>
</feature>
<dbReference type="PROSITE" id="PS51410">
    <property type="entry name" value="BH4_AAA_HYDROXYL_2"/>
    <property type="match status" value="1"/>
</dbReference>
<evidence type="ECO:0000256" key="7">
    <source>
        <dbReference type="ARBA" id="ARBA00023033"/>
    </source>
</evidence>
<evidence type="ECO:0000313" key="10">
    <source>
        <dbReference type="EnsemblMetazoa" id="XP_011409565.2"/>
    </source>
</evidence>
<organism evidence="10 11">
    <name type="scientific">Amphimedon queenslandica</name>
    <name type="common">Sponge</name>
    <dbReference type="NCBI Taxonomy" id="400682"/>
    <lineage>
        <taxon>Eukaryota</taxon>
        <taxon>Metazoa</taxon>
        <taxon>Porifera</taxon>
        <taxon>Demospongiae</taxon>
        <taxon>Heteroscleromorpha</taxon>
        <taxon>Haplosclerida</taxon>
        <taxon>Niphatidae</taxon>
        <taxon>Amphimedon</taxon>
    </lineage>
</organism>
<reference evidence="11" key="1">
    <citation type="journal article" date="2010" name="Nature">
        <title>The Amphimedon queenslandica genome and the evolution of animal complexity.</title>
        <authorList>
            <person name="Srivastava M."/>
            <person name="Simakov O."/>
            <person name="Chapman J."/>
            <person name="Fahey B."/>
            <person name="Gauthier M.E."/>
            <person name="Mitros T."/>
            <person name="Richards G.S."/>
            <person name="Conaco C."/>
            <person name="Dacre M."/>
            <person name="Hellsten U."/>
            <person name="Larroux C."/>
            <person name="Putnam N.H."/>
            <person name="Stanke M."/>
            <person name="Adamska M."/>
            <person name="Darling A."/>
            <person name="Degnan S.M."/>
            <person name="Oakley T.H."/>
            <person name="Plachetzki D.C."/>
            <person name="Zhai Y."/>
            <person name="Adamski M."/>
            <person name="Calcino A."/>
            <person name="Cummins S.F."/>
            <person name="Goodstein D.M."/>
            <person name="Harris C."/>
            <person name="Jackson D.J."/>
            <person name="Leys S.P."/>
            <person name="Shu S."/>
            <person name="Woodcroft B.J."/>
            <person name="Vervoort M."/>
            <person name="Kosik K.S."/>
            <person name="Manning G."/>
            <person name="Degnan B.M."/>
            <person name="Rokhsar D.S."/>
        </authorList>
    </citation>
    <scope>NUCLEOTIDE SEQUENCE [LARGE SCALE GENOMIC DNA]</scope>
</reference>
<evidence type="ECO:0000256" key="4">
    <source>
        <dbReference type="ARBA" id="ARBA00022723"/>
    </source>
</evidence>
<feature type="binding site" evidence="8">
    <location>
        <position position="271"/>
    </location>
    <ligand>
        <name>Fe cation</name>
        <dbReference type="ChEBI" id="CHEBI:24875"/>
    </ligand>
</feature>
<evidence type="ECO:0000256" key="2">
    <source>
        <dbReference type="ARBA" id="ARBA00009712"/>
    </source>
</evidence>
<dbReference type="EC" id="1.14.16.1" evidence="3"/>
<dbReference type="EnsemblMetazoa" id="XM_011411263.2">
    <property type="protein sequence ID" value="XP_011409565.2"/>
    <property type="gene ID" value="LOC100636140"/>
</dbReference>
<dbReference type="PANTHER" id="PTHR11473">
    <property type="entry name" value="AROMATIC AMINO ACID HYDROXYLASE"/>
    <property type="match status" value="1"/>
</dbReference>
<comment type="similarity">
    <text evidence="2">Belongs to the biopterin-dependent aromatic amino acid hydroxylase family.</text>
</comment>
<feature type="binding site" evidence="8">
    <location>
        <position position="316"/>
    </location>
    <ligand>
        <name>Fe cation</name>
        <dbReference type="ChEBI" id="CHEBI:24875"/>
    </ligand>
</feature>
<accession>A0AAN0ITV6</accession>
<proteinExistence type="inferred from homology"/>
<dbReference type="RefSeq" id="XP_011409565.2">
    <property type="nucleotide sequence ID" value="XM_011411263.2"/>
</dbReference>
<protein>
    <recommendedName>
        <fullName evidence="3">phenylalanine 4-monooxygenase</fullName>
        <ecNumber evidence="3">1.14.16.1</ecNumber>
    </recommendedName>
</protein>
<evidence type="ECO:0000256" key="6">
    <source>
        <dbReference type="ARBA" id="ARBA00023004"/>
    </source>
</evidence>
<evidence type="ECO:0000313" key="11">
    <source>
        <dbReference type="Proteomes" id="UP000007879"/>
    </source>
</evidence>
<dbReference type="InterPro" id="IPR018301">
    <property type="entry name" value="ArAA_hydroxylase_Fe/CU_BS"/>
</dbReference>
<dbReference type="InterPro" id="IPR019774">
    <property type="entry name" value="Aromatic-AA_hydroxylase_C"/>
</dbReference>
<evidence type="ECO:0000256" key="1">
    <source>
        <dbReference type="ARBA" id="ARBA00001954"/>
    </source>
</evidence>
<dbReference type="InterPro" id="IPR001273">
    <property type="entry name" value="ArAA_hydroxylase"/>
</dbReference>
<dbReference type="GO" id="GO:0004505">
    <property type="term" value="F:phenylalanine 4-monooxygenase activity"/>
    <property type="evidence" value="ECO:0007669"/>
    <property type="project" value="UniProtKB-EC"/>
</dbReference>
<dbReference type="Gene3D" id="1.10.800.10">
    <property type="entry name" value="Aromatic amino acid hydroxylase"/>
    <property type="match status" value="1"/>
</dbReference>
<feature type="binding site" evidence="8">
    <location>
        <position position="276"/>
    </location>
    <ligand>
        <name>Fe cation</name>
        <dbReference type="ChEBI" id="CHEBI:24875"/>
    </ligand>
</feature>